<sequence>MQLLIEADKARGFGQIFMAGVFESLARVLPLAPDLLQMLETWPGNLADAGLIFRLNAGLHALARGDRHPGLAAIYRGAVRMTEPDPLALDLALTIALCEGEDTLRHWLSGPTQTNEVARIAGLAALLLELDARRPMETELLELGASAGLNLNLARYDIRLGGGRCGEPGSPVQIAPRWLGPTPPAARLRLGATRGVDLNPLDVREAADSERLQAYIWPGEPARSARLQAAITLAHRHPPQVARGRAGSWLGAALAEPQADGVRRVVFHSMVLQYLPPAERETLAETLAAAGAAATPARPLVRVGLEWNDDRSRVDVTATQWHGGSGSGQPVIVAHCHPYAEWFEWRGLPD</sequence>
<reference evidence="1 2" key="1">
    <citation type="submission" date="2020-08" db="EMBL/GenBank/DDBJ databases">
        <title>The genome sequence of type strain Novosphingobium piscinae KCTC 42194.</title>
        <authorList>
            <person name="Liu Y."/>
        </authorList>
    </citation>
    <scope>NUCLEOTIDE SEQUENCE [LARGE SCALE GENOMIC DNA]</scope>
    <source>
        <strain evidence="1 2">KCTC 42194</strain>
    </source>
</reference>
<dbReference type="AlphaFoldDB" id="A0A7X1FVN7"/>
<comment type="caution">
    <text evidence="1">The sequence shown here is derived from an EMBL/GenBank/DDBJ whole genome shotgun (WGS) entry which is preliminary data.</text>
</comment>
<keyword evidence="2" id="KW-1185">Reference proteome</keyword>
<dbReference type="Proteomes" id="UP000551327">
    <property type="component" value="Unassembled WGS sequence"/>
</dbReference>
<organism evidence="1 2">
    <name type="scientific">Novosphingobium piscinae</name>
    <dbReference type="NCBI Taxonomy" id="1507448"/>
    <lineage>
        <taxon>Bacteria</taxon>
        <taxon>Pseudomonadati</taxon>
        <taxon>Pseudomonadota</taxon>
        <taxon>Alphaproteobacteria</taxon>
        <taxon>Sphingomonadales</taxon>
        <taxon>Sphingomonadaceae</taxon>
        <taxon>Novosphingobium</taxon>
    </lineage>
</organism>
<accession>A0A7X1FVN7</accession>
<evidence type="ECO:0000313" key="1">
    <source>
        <dbReference type="EMBL" id="MBC2667801.1"/>
    </source>
</evidence>
<dbReference type="EMBL" id="JACLAX010000001">
    <property type="protein sequence ID" value="MBC2667801.1"/>
    <property type="molecule type" value="Genomic_DNA"/>
</dbReference>
<protein>
    <submittedName>
        <fullName evidence="1">DUF2332 family protein</fullName>
    </submittedName>
</protein>
<dbReference type="RefSeq" id="WP_185677671.1">
    <property type="nucleotide sequence ID" value="NZ_JACLAX010000001.1"/>
</dbReference>
<dbReference type="Pfam" id="PF10094">
    <property type="entry name" value="DUF2332"/>
    <property type="match status" value="1"/>
</dbReference>
<gene>
    <name evidence="1" type="ORF">H7F53_01410</name>
</gene>
<dbReference type="PIRSF" id="PIRSF012608">
    <property type="entry name" value="UCP012608"/>
    <property type="match status" value="1"/>
</dbReference>
<proteinExistence type="predicted"/>
<evidence type="ECO:0000313" key="2">
    <source>
        <dbReference type="Proteomes" id="UP000551327"/>
    </source>
</evidence>
<name>A0A7X1FVN7_9SPHN</name>
<dbReference type="InterPro" id="IPR011200">
    <property type="entry name" value="UCP012608"/>
</dbReference>